<evidence type="ECO:0000313" key="2">
    <source>
        <dbReference type="EMBL" id="KAK4149663.1"/>
    </source>
</evidence>
<comment type="caution">
    <text evidence="2">The sequence shown here is derived from an EMBL/GenBank/DDBJ whole genome shotgun (WGS) entry which is preliminary data.</text>
</comment>
<gene>
    <name evidence="2" type="ORF">C8A00DRAFT_18690</name>
</gene>
<dbReference type="InterPro" id="IPR052895">
    <property type="entry name" value="HetReg/Transcr_Mod"/>
</dbReference>
<accession>A0AAN6ZTH1</accession>
<dbReference type="AlphaFoldDB" id="A0AAN6ZTH1"/>
<organism evidence="2 3">
    <name type="scientific">Chaetomidium leptoderma</name>
    <dbReference type="NCBI Taxonomy" id="669021"/>
    <lineage>
        <taxon>Eukaryota</taxon>
        <taxon>Fungi</taxon>
        <taxon>Dikarya</taxon>
        <taxon>Ascomycota</taxon>
        <taxon>Pezizomycotina</taxon>
        <taxon>Sordariomycetes</taxon>
        <taxon>Sordariomycetidae</taxon>
        <taxon>Sordariales</taxon>
        <taxon>Chaetomiaceae</taxon>
        <taxon>Chaetomidium</taxon>
    </lineage>
</organism>
<dbReference type="Pfam" id="PF26639">
    <property type="entry name" value="Het-6_barrel"/>
    <property type="match status" value="1"/>
</dbReference>
<feature type="domain" description="Heterokaryon incompatibility" evidence="1">
    <location>
        <begin position="47"/>
        <end position="258"/>
    </location>
</feature>
<proteinExistence type="predicted"/>
<evidence type="ECO:0000259" key="1">
    <source>
        <dbReference type="Pfam" id="PF06985"/>
    </source>
</evidence>
<name>A0AAN6ZTH1_9PEZI</name>
<sequence length="690" mass="77377">MADTHGIYKPIQLPLETRVLTLSPGEHDDPLIGSLSTLAILSPSEPYEALSYCWNSSVVVISKKYDPDFKISAALYGTDENGNRVESSEKIAFKDMLNHPHYESFYIRMGGQLPDGVLLLDTTPVIIGGELDRALRRLRDTECSLRIWVDALCINQTDISERNEHVKVMSQIYANASHVRLWLGETIGLETELQHTLGTVQTVLEDVLLKDGLFDSGASLRDIQRKFVNSPDAVRIEWGRIAELVDRAWFSRTWVIQEIANARDVTIHIGPVQLPWEYLADTLCLLRTYRLDYPMANSKGLKAIVTMRELRTELVKERLPHTKQDFLRLLEELRGFKSTIPSDKLYGVVGMTAYKAKLAIDYSKPPEQVFTDFAINQLQTGSLDILTHCVDVPTAPQTLPLPSWVPDWTRPGWVEPLRIRGLAANACGTTKPSFHLNRANNTLSIKGRLLDRITALEPARQIPPPPESTGIPVGATQDETLQNMNPAHRHAHRVAQYRQESVQVYTNILHLAFPAGTPPDLRRSHPAIYDRLWRTVMCNRTRDNAVPDPAVGARGFGVHLNVMMSDSSSDVVREMVAAHIAEEGGEGVEVDADAYEQGLREAYQVVLGANSKFCHNRRFCRSERGRLGWVVEGVREGDVVGVFHGGQYPFVLREVEGGWSIVGDCYLDGFMDGEGMEEEFGDCEREFVIV</sequence>
<dbReference type="PANTHER" id="PTHR24148:SF64">
    <property type="entry name" value="HETEROKARYON INCOMPATIBILITY DOMAIN-CONTAINING PROTEIN"/>
    <property type="match status" value="1"/>
</dbReference>
<dbReference type="PANTHER" id="PTHR24148">
    <property type="entry name" value="ANKYRIN REPEAT DOMAIN-CONTAINING PROTEIN 39 HOMOLOG-RELATED"/>
    <property type="match status" value="1"/>
</dbReference>
<keyword evidence="3" id="KW-1185">Reference proteome</keyword>
<protein>
    <submittedName>
        <fullName evidence="2">Heterokaryon incompatibility protein 6, OR allele</fullName>
    </submittedName>
</protein>
<reference evidence="2" key="1">
    <citation type="journal article" date="2023" name="Mol. Phylogenet. Evol.">
        <title>Genome-scale phylogeny and comparative genomics of the fungal order Sordariales.</title>
        <authorList>
            <person name="Hensen N."/>
            <person name="Bonometti L."/>
            <person name="Westerberg I."/>
            <person name="Brannstrom I.O."/>
            <person name="Guillou S."/>
            <person name="Cros-Aarteil S."/>
            <person name="Calhoun S."/>
            <person name="Haridas S."/>
            <person name="Kuo A."/>
            <person name="Mondo S."/>
            <person name="Pangilinan J."/>
            <person name="Riley R."/>
            <person name="LaButti K."/>
            <person name="Andreopoulos B."/>
            <person name="Lipzen A."/>
            <person name="Chen C."/>
            <person name="Yan M."/>
            <person name="Daum C."/>
            <person name="Ng V."/>
            <person name="Clum A."/>
            <person name="Steindorff A."/>
            <person name="Ohm R.A."/>
            <person name="Martin F."/>
            <person name="Silar P."/>
            <person name="Natvig D.O."/>
            <person name="Lalanne C."/>
            <person name="Gautier V."/>
            <person name="Ament-Velasquez S.L."/>
            <person name="Kruys A."/>
            <person name="Hutchinson M.I."/>
            <person name="Powell A.J."/>
            <person name="Barry K."/>
            <person name="Miller A.N."/>
            <person name="Grigoriev I.V."/>
            <person name="Debuchy R."/>
            <person name="Gladieux P."/>
            <person name="Hiltunen Thoren M."/>
            <person name="Johannesson H."/>
        </authorList>
    </citation>
    <scope>NUCLEOTIDE SEQUENCE</scope>
    <source>
        <strain evidence="2">CBS 538.74</strain>
    </source>
</reference>
<dbReference type="Proteomes" id="UP001302745">
    <property type="component" value="Unassembled WGS sequence"/>
</dbReference>
<dbReference type="InterPro" id="IPR010730">
    <property type="entry name" value="HET"/>
</dbReference>
<dbReference type="Pfam" id="PF06985">
    <property type="entry name" value="HET"/>
    <property type="match status" value="1"/>
</dbReference>
<dbReference type="EMBL" id="MU857137">
    <property type="protein sequence ID" value="KAK4149663.1"/>
    <property type="molecule type" value="Genomic_DNA"/>
</dbReference>
<evidence type="ECO:0000313" key="3">
    <source>
        <dbReference type="Proteomes" id="UP001302745"/>
    </source>
</evidence>
<reference evidence="2" key="2">
    <citation type="submission" date="2023-05" db="EMBL/GenBank/DDBJ databases">
        <authorList>
            <consortium name="Lawrence Berkeley National Laboratory"/>
            <person name="Steindorff A."/>
            <person name="Hensen N."/>
            <person name="Bonometti L."/>
            <person name="Westerberg I."/>
            <person name="Brannstrom I.O."/>
            <person name="Guillou S."/>
            <person name="Cros-Aarteil S."/>
            <person name="Calhoun S."/>
            <person name="Haridas S."/>
            <person name="Kuo A."/>
            <person name="Mondo S."/>
            <person name="Pangilinan J."/>
            <person name="Riley R."/>
            <person name="Labutti K."/>
            <person name="Andreopoulos B."/>
            <person name="Lipzen A."/>
            <person name="Chen C."/>
            <person name="Yanf M."/>
            <person name="Daum C."/>
            <person name="Ng V."/>
            <person name="Clum A."/>
            <person name="Ohm R."/>
            <person name="Martin F."/>
            <person name="Silar P."/>
            <person name="Natvig D."/>
            <person name="Lalanne C."/>
            <person name="Gautier V."/>
            <person name="Ament-Velasquez S.L."/>
            <person name="Kruys A."/>
            <person name="Hutchinson M.I."/>
            <person name="Powell A.J."/>
            <person name="Barry K."/>
            <person name="Miller A.N."/>
            <person name="Grigoriev I.V."/>
            <person name="Debuchy R."/>
            <person name="Gladieux P."/>
            <person name="Thoren M.H."/>
            <person name="Johannesson H."/>
        </authorList>
    </citation>
    <scope>NUCLEOTIDE SEQUENCE</scope>
    <source>
        <strain evidence="2">CBS 538.74</strain>
    </source>
</reference>